<dbReference type="PANTHER" id="PTHR23028:SF53">
    <property type="entry name" value="ACYL_TRANSF_3 DOMAIN-CONTAINING PROTEIN"/>
    <property type="match status" value="1"/>
</dbReference>
<keyword evidence="7 11" id="KW-0012">Acyltransferase</keyword>
<evidence type="ECO:0000256" key="8">
    <source>
        <dbReference type="SAM" id="Phobius"/>
    </source>
</evidence>
<evidence type="ECO:0000259" key="10">
    <source>
        <dbReference type="Pfam" id="PF19040"/>
    </source>
</evidence>
<evidence type="ECO:0000256" key="6">
    <source>
        <dbReference type="ARBA" id="ARBA00023136"/>
    </source>
</evidence>
<dbReference type="RefSeq" id="WP_176855856.1">
    <property type="nucleotide sequence ID" value="NZ_JABCJD010000011.1"/>
</dbReference>
<keyword evidence="4 8" id="KW-0812">Transmembrane</keyword>
<evidence type="ECO:0000256" key="2">
    <source>
        <dbReference type="ARBA" id="ARBA00022475"/>
    </source>
</evidence>
<evidence type="ECO:0000256" key="5">
    <source>
        <dbReference type="ARBA" id="ARBA00022989"/>
    </source>
</evidence>
<accession>A0ABX2PJ26</accession>
<feature type="transmembrane region" description="Helical" evidence="8">
    <location>
        <begin position="335"/>
        <end position="352"/>
    </location>
</feature>
<feature type="transmembrane region" description="Helical" evidence="8">
    <location>
        <begin position="107"/>
        <end position="130"/>
    </location>
</feature>
<evidence type="ECO:0000256" key="4">
    <source>
        <dbReference type="ARBA" id="ARBA00022692"/>
    </source>
</evidence>
<dbReference type="PANTHER" id="PTHR23028">
    <property type="entry name" value="ACETYLTRANSFERASE"/>
    <property type="match status" value="1"/>
</dbReference>
<feature type="domain" description="SGNH" evidence="10">
    <location>
        <begin position="439"/>
        <end position="690"/>
    </location>
</feature>
<keyword evidence="5 8" id="KW-1133">Transmembrane helix</keyword>
<evidence type="ECO:0000259" key="9">
    <source>
        <dbReference type="Pfam" id="PF01757"/>
    </source>
</evidence>
<protein>
    <submittedName>
        <fullName evidence="11">Acyltransferase</fullName>
    </submittedName>
</protein>
<reference evidence="11 12" key="1">
    <citation type="submission" date="2020-04" db="EMBL/GenBank/DDBJ databases">
        <title>Donghicola sp., a member of the Rhodobacteraceae family isolated from mangrove forest in Thailand.</title>
        <authorList>
            <person name="Charoenyingcharoen P."/>
            <person name="Yukphan P."/>
        </authorList>
    </citation>
    <scope>NUCLEOTIDE SEQUENCE [LARGE SCALE GENOMIC DNA]</scope>
    <source>
        <strain evidence="11 12">C2-DW-16</strain>
    </source>
</reference>
<keyword evidence="6 8" id="KW-0472">Membrane</keyword>
<dbReference type="InterPro" id="IPR002656">
    <property type="entry name" value="Acyl_transf_3_dom"/>
</dbReference>
<proteinExistence type="predicted"/>
<organism evidence="11 12">
    <name type="scientific">Donghicola mangrovi</name>
    <dbReference type="NCBI Taxonomy" id="2729614"/>
    <lineage>
        <taxon>Bacteria</taxon>
        <taxon>Pseudomonadati</taxon>
        <taxon>Pseudomonadota</taxon>
        <taxon>Alphaproteobacteria</taxon>
        <taxon>Rhodobacterales</taxon>
        <taxon>Roseobacteraceae</taxon>
        <taxon>Donghicola</taxon>
    </lineage>
</organism>
<comment type="subcellular location">
    <subcellularLocation>
        <location evidence="1">Cell membrane</location>
        <topology evidence="1">Multi-pass membrane protein</topology>
    </subcellularLocation>
</comment>
<keyword evidence="2" id="KW-1003">Cell membrane</keyword>
<name>A0ABX2PJ26_9RHOB</name>
<evidence type="ECO:0000256" key="3">
    <source>
        <dbReference type="ARBA" id="ARBA00022679"/>
    </source>
</evidence>
<keyword evidence="12" id="KW-1185">Reference proteome</keyword>
<dbReference type="InterPro" id="IPR043968">
    <property type="entry name" value="SGNH"/>
</dbReference>
<feature type="transmembrane region" description="Helical" evidence="8">
    <location>
        <begin position="20"/>
        <end position="53"/>
    </location>
</feature>
<sequence length="717" mass="80346">MSIPKNYSEYRSDIDGLRSIAVLSVILYHVQLSAFEGGFVGVDVFFVISGYLITRLIVKEVTSTGGFRFGNFYLRRLRRLFPAMFLTILLSLLFAVSLFSTEHLQRFGGAAISAIFSFSNVFFWTESGYFDSAADVKPLLHTWSLSVEEQFYLIWPAILVALLCYVKRLTFLALCALAAVSFALNYTVFDGEVTSLQLPWRVREAISDGPSTVFFLMPFRIFEFAIGGAIVWIERRSLPTLLRKLFFGVGLLMILVPIFTYTEATPFPLHYALPPCIGTALIILARVQSGIGRVLSNPVALWIGLVSYSAYLLHWPIYVFYSYYVFTPLTLAEQLGITATTFVLAGLMHRFIEEPFHHPGLGAYRQFGTRRVLFTGGGLLLCTLVLVGSIYQSEGWSWRLPPKSIAEELDLAYSEVNVPDGMGAEISMGKQVLIGAAPEDATRKGLIIGDSHADHLRWMFDYLGKKYDISFMTSTMPGCPPVFGAYKIYNDPSLANRTSACRTNIDAWESFATDARNDFDFVVLASRWAWMFEPEDYGLYSIRVDYLIDRANAPEIPTQETSREAFRARMRSTIETLLDAGTTPILVSQAPNHGKELSGCKVPGLFFTDEQIRDRCSGVSQDLVRQRLQWIDDEIRAIAAEFEIPSVIPTDFFCVLGEAHCRSMIGTELTSNDGNHLTNAGSLFLAHSWENSWGEMIPAPFYASREEAKALQSTTLD</sequence>
<dbReference type="GO" id="GO:0016746">
    <property type="term" value="F:acyltransferase activity"/>
    <property type="evidence" value="ECO:0007669"/>
    <property type="project" value="UniProtKB-KW"/>
</dbReference>
<feature type="transmembrane region" description="Helical" evidence="8">
    <location>
        <begin position="80"/>
        <end position="100"/>
    </location>
</feature>
<keyword evidence="3" id="KW-0808">Transferase</keyword>
<dbReference type="Pfam" id="PF19040">
    <property type="entry name" value="SGNH"/>
    <property type="match status" value="1"/>
</dbReference>
<dbReference type="EMBL" id="JABCJD010000011">
    <property type="protein sequence ID" value="NVO29165.1"/>
    <property type="molecule type" value="Genomic_DNA"/>
</dbReference>
<feature type="transmembrane region" description="Helical" evidence="8">
    <location>
        <begin position="209"/>
        <end position="233"/>
    </location>
</feature>
<dbReference type="Proteomes" id="UP000523601">
    <property type="component" value="Unassembled WGS sequence"/>
</dbReference>
<feature type="domain" description="Acyltransferase 3" evidence="9">
    <location>
        <begin position="13"/>
        <end position="348"/>
    </location>
</feature>
<evidence type="ECO:0000256" key="1">
    <source>
        <dbReference type="ARBA" id="ARBA00004651"/>
    </source>
</evidence>
<evidence type="ECO:0000313" key="12">
    <source>
        <dbReference type="Proteomes" id="UP000523601"/>
    </source>
</evidence>
<dbReference type="Pfam" id="PF01757">
    <property type="entry name" value="Acyl_transf_3"/>
    <property type="match status" value="1"/>
</dbReference>
<comment type="caution">
    <text evidence="11">The sequence shown here is derived from an EMBL/GenBank/DDBJ whole genome shotgun (WGS) entry which is preliminary data.</text>
</comment>
<feature type="transmembrane region" description="Helical" evidence="8">
    <location>
        <begin position="372"/>
        <end position="391"/>
    </location>
</feature>
<dbReference type="InterPro" id="IPR050879">
    <property type="entry name" value="Acyltransferase_3"/>
</dbReference>
<feature type="transmembrane region" description="Helical" evidence="8">
    <location>
        <begin position="268"/>
        <end position="287"/>
    </location>
</feature>
<feature type="transmembrane region" description="Helical" evidence="8">
    <location>
        <begin position="150"/>
        <end position="166"/>
    </location>
</feature>
<dbReference type="SUPFAM" id="SSF52266">
    <property type="entry name" value="SGNH hydrolase"/>
    <property type="match status" value="1"/>
</dbReference>
<feature type="transmembrane region" description="Helical" evidence="8">
    <location>
        <begin position="171"/>
        <end position="189"/>
    </location>
</feature>
<dbReference type="InterPro" id="IPR036514">
    <property type="entry name" value="SGNH_hydro_sf"/>
</dbReference>
<feature type="transmembrane region" description="Helical" evidence="8">
    <location>
        <begin position="245"/>
        <end position="262"/>
    </location>
</feature>
<evidence type="ECO:0000313" key="11">
    <source>
        <dbReference type="EMBL" id="NVO29165.1"/>
    </source>
</evidence>
<evidence type="ECO:0000256" key="7">
    <source>
        <dbReference type="ARBA" id="ARBA00023315"/>
    </source>
</evidence>
<gene>
    <name evidence="11" type="ORF">HJ526_17205</name>
</gene>
<dbReference type="Gene3D" id="3.40.50.1110">
    <property type="entry name" value="SGNH hydrolase"/>
    <property type="match status" value="1"/>
</dbReference>
<feature type="transmembrane region" description="Helical" evidence="8">
    <location>
        <begin position="299"/>
        <end position="323"/>
    </location>
</feature>